<evidence type="ECO:0000259" key="11">
    <source>
        <dbReference type="Pfam" id="PF24657"/>
    </source>
</evidence>
<name>A0A5S9WN79_ARATH</name>
<dbReference type="Pfam" id="PF24538">
    <property type="entry name" value="DUF7599"/>
    <property type="match status" value="1"/>
</dbReference>
<dbReference type="AlphaFoldDB" id="A0A5S9WN79"/>
<dbReference type="InterPro" id="IPR007309">
    <property type="entry name" value="TFIIIC_Bblock-bd"/>
</dbReference>
<dbReference type="Proteomes" id="UP000434276">
    <property type="component" value="Unassembled WGS sequence"/>
</dbReference>
<comment type="subcellular location">
    <subcellularLocation>
        <location evidence="1">Nucleus</location>
    </subcellularLocation>
</comment>
<feature type="domain" description="DUF7646" evidence="11">
    <location>
        <begin position="311"/>
        <end position="393"/>
    </location>
</feature>
<dbReference type="Pfam" id="PF04182">
    <property type="entry name" value="B-block_TFIIIC"/>
    <property type="match status" value="1"/>
</dbReference>
<dbReference type="InterPro" id="IPR056428">
    <property type="entry name" value="WH_GTF3C1"/>
</dbReference>
<evidence type="ECO:0000313" key="13">
    <source>
        <dbReference type="Proteomes" id="UP000434276"/>
    </source>
</evidence>
<dbReference type="GO" id="GO:0003677">
    <property type="term" value="F:DNA binding"/>
    <property type="evidence" value="ECO:0007669"/>
    <property type="project" value="UniProtKB-KW"/>
</dbReference>
<feature type="compositionally biased region" description="Polar residues" evidence="6">
    <location>
        <begin position="429"/>
        <end position="447"/>
    </location>
</feature>
<dbReference type="EMBL" id="CACSHJ010000087">
    <property type="protein sequence ID" value="CAA0302335.1"/>
    <property type="molecule type" value="Genomic_DNA"/>
</dbReference>
<dbReference type="CDD" id="cd16169">
    <property type="entry name" value="Tau138_eWH"/>
    <property type="match status" value="1"/>
</dbReference>
<dbReference type="ExpressionAtlas" id="A0A5S9WN79">
    <property type="expression patterns" value="differential"/>
</dbReference>
<gene>
    <name evidence="12" type="ORF">C24_LOCUS4800</name>
</gene>
<keyword evidence="2" id="KW-0597">Phosphoprotein</keyword>
<keyword evidence="5" id="KW-0539">Nucleus</keyword>
<dbReference type="InterPro" id="IPR056020">
    <property type="entry name" value="DUF7599"/>
</dbReference>
<evidence type="ECO:0000256" key="3">
    <source>
        <dbReference type="ARBA" id="ARBA00023125"/>
    </source>
</evidence>
<dbReference type="PANTHER" id="PTHR15180">
    <property type="entry name" value="GENERAL TRANSCRIPTION FACTOR 3C POLYPEPTIDE 1"/>
    <property type="match status" value="1"/>
</dbReference>
<dbReference type="GO" id="GO:0000127">
    <property type="term" value="C:transcription factor TFIIIC complex"/>
    <property type="evidence" value="ECO:0007669"/>
    <property type="project" value="InterPro"/>
</dbReference>
<dbReference type="InterPro" id="IPR044210">
    <property type="entry name" value="Tfc3-like"/>
</dbReference>
<accession>A0A5S9WN79</accession>
<evidence type="ECO:0000259" key="10">
    <source>
        <dbReference type="Pfam" id="PF24538"/>
    </source>
</evidence>
<evidence type="ECO:0000256" key="2">
    <source>
        <dbReference type="ARBA" id="ARBA00022553"/>
    </source>
</evidence>
<dbReference type="InterPro" id="IPR056063">
    <property type="entry name" value="DUF7646"/>
</dbReference>
<evidence type="ECO:0000256" key="6">
    <source>
        <dbReference type="SAM" id="MobiDB-lite"/>
    </source>
</evidence>
<evidence type="ECO:0000313" key="12">
    <source>
        <dbReference type="EMBL" id="CAA0302335.1"/>
    </source>
</evidence>
<dbReference type="SUPFAM" id="SSF46785">
    <property type="entry name" value="Winged helix' DNA-binding domain"/>
    <property type="match status" value="1"/>
</dbReference>
<dbReference type="GO" id="GO:0005634">
    <property type="term" value="C:nucleus"/>
    <property type="evidence" value="ECO:0007669"/>
    <property type="project" value="UniProtKB-SubCell"/>
</dbReference>
<feature type="domain" description="General transcription factor 3C polypeptide 1 winged-helix" evidence="8">
    <location>
        <begin position="1"/>
        <end position="94"/>
    </location>
</feature>
<feature type="domain" description="DUF7599" evidence="10">
    <location>
        <begin position="214"/>
        <end position="299"/>
    </location>
</feature>
<feature type="domain" description="GTF3C1 extended winged-helix" evidence="9">
    <location>
        <begin position="500"/>
        <end position="607"/>
    </location>
</feature>
<feature type="compositionally biased region" description="Basic and acidic residues" evidence="6">
    <location>
        <begin position="393"/>
        <end position="409"/>
    </location>
</feature>
<dbReference type="Pfam" id="PF24657">
    <property type="entry name" value="DUF7646"/>
    <property type="match status" value="1"/>
</dbReference>
<keyword evidence="3" id="KW-0238">DNA-binding</keyword>
<dbReference type="InterPro" id="IPR056467">
    <property type="entry name" value="eWH_GTF3C1"/>
</dbReference>
<dbReference type="PANTHER" id="PTHR15180:SF1">
    <property type="entry name" value="GENERAL TRANSCRIPTION FACTOR 3C POLYPEPTIDE 1"/>
    <property type="match status" value="1"/>
</dbReference>
<evidence type="ECO:0000259" key="7">
    <source>
        <dbReference type="Pfam" id="PF04182"/>
    </source>
</evidence>
<evidence type="ECO:0000256" key="4">
    <source>
        <dbReference type="ARBA" id="ARBA00023163"/>
    </source>
</evidence>
<feature type="domain" description="B-block binding subunit of TFIIIC" evidence="7">
    <location>
        <begin position="105"/>
        <end position="183"/>
    </location>
</feature>
<dbReference type="Pfam" id="PF23704">
    <property type="entry name" value="WHD_GTF3C1_N"/>
    <property type="match status" value="1"/>
</dbReference>
<dbReference type="GO" id="GO:0006384">
    <property type="term" value="P:transcription initiation at RNA polymerase III promoter"/>
    <property type="evidence" value="ECO:0007669"/>
    <property type="project" value="InterPro"/>
</dbReference>
<feature type="region of interest" description="Disordered" evidence="6">
    <location>
        <begin position="393"/>
        <end position="468"/>
    </location>
</feature>
<dbReference type="Pfam" id="PF24101">
    <property type="entry name" value="WHD_GTF3C1"/>
    <property type="match status" value="1"/>
</dbReference>
<dbReference type="InterPro" id="IPR035625">
    <property type="entry name" value="Tfc3-like_eWH"/>
</dbReference>
<keyword evidence="4" id="KW-0804">Transcription</keyword>
<dbReference type="OrthoDB" id="68020at2759"/>
<evidence type="ECO:0000259" key="9">
    <source>
        <dbReference type="Pfam" id="PF24101"/>
    </source>
</evidence>
<evidence type="ECO:0000256" key="1">
    <source>
        <dbReference type="ARBA" id="ARBA00004123"/>
    </source>
</evidence>
<dbReference type="InterPro" id="IPR036390">
    <property type="entry name" value="WH_DNA-bd_sf"/>
</dbReference>
<sequence>MDSIISTALDEICSQGNTGIPLVTLWSRLSPLSSSIKTHVWRNLLTIPQLQFKTKKNTVYGSSDTEIQHLEYALRLDLRIVANENLRANFVGLYDTQSNNTTIPAIQRRVLERLAIARDNGDAQNLLAKEFGIDGRNFFYSVKQLESRGLIVRQPAIVRTKEVDSKTTSCITTNMIYLTRYAKPMGSQQRFEICKEDSVSEHETTAAGEDTLINDFLPAMQEVCDKLEKANDKVMQVLVISDIKQDLGYTGSDIRHRAWRSVCRRLLDSHVVEEFDAMVNSKVERCLRLLKRFSAEDFNYSRKKQLIKFGRSVQKTEQTLELPIDNQIYDMVDAQGSKGLAVMELCERLGIDKKKIYARLCSICSRVGMHLQAESHKKTRVFRLWTSRHARSESSDKFPDKAENIRGEDNDSSTPHGTDGLAKTKTTMEHSTAISDAEFSTTPASVTDSERKSGAKRRKVPTRRNLQESFNEIGEKVVDAAKGSPDLSKSAKSKVQQPHATIENSRREQRILERLKEEKFVLRVEFHKWLLTFEKDRSPKVDRKTIYRILDRLQDKGLCKCVGIRVPNVNDCGRSRCSVIVLHPSVQRLTRDIGNEIHDRIRSFELGFRSQRSSKRESDKTVPVLNDVQRAIRASKSGAMRDKGVVLAKMFRMLSEPCHSNYFYKLLDLLRNLMIS</sequence>
<protein>
    <submittedName>
        <fullName evidence="12">Uncharacterized protein</fullName>
    </submittedName>
</protein>
<proteinExistence type="predicted"/>
<evidence type="ECO:0000259" key="8">
    <source>
        <dbReference type="Pfam" id="PF23704"/>
    </source>
</evidence>
<evidence type="ECO:0000256" key="5">
    <source>
        <dbReference type="ARBA" id="ARBA00023242"/>
    </source>
</evidence>
<reference evidence="12 13" key="1">
    <citation type="submission" date="2019-12" db="EMBL/GenBank/DDBJ databases">
        <authorList>
            <person name="Jiao W.-B."/>
            <person name="Schneeberger K."/>
        </authorList>
    </citation>
    <scope>NUCLEOTIDE SEQUENCE [LARGE SCALE GENOMIC DNA]</scope>
    <source>
        <strain evidence="13">cv. C24</strain>
    </source>
</reference>
<organism evidence="12 13">
    <name type="scientific">Arabidopsis thaliana</name>
    <name type="common">Mouse-ear cress</name>
    <dbReference type="NCBI Taxonomy" id="3702"/>
    <lineage>
        <taxon>Eukaryota</taxon>
        <taxon>Viridiplantae</taxon>
        <taxon>Streptophyta</taxon>
        <taxon>Embryophyta</taxon>
        <taxon>Tracheophyta</taxon>
        <taxon>Spermatophyta</taxon>
        <taxon>Magnoliopsida</taxon>
        <taxon>eudicotyledons</taxon>
        <taxon>Gunneridae</taxon>
        <taxon>Pentapetalae</taxon>
        <taxon>rosids</taxon>
        <taxon>malvids</taxon>
        <taxon>Brassicales</taxon>
        <taxon>Brassicaceae</taxon>
        <taxon>Camelineae</taxon>
        <taxon>Arabidopsis</taxon>
    </lineage>
</organism>